<dbReference type="GO" id="GO:0005634">
    <property type="term" value="C:nucleus"/>
    <property type="evidence" value="ECO:0007669"/>
    <property type="project" value="UniProtKB-SubCell"/>
</dbReference>
<dbReference type="CDD" id="cd10017">
    <property type="entry name" value="B3_DNA"/>
    <property type="match status" value="1"/>
</dbReference>
<evidence type="ECO:0000256" key="4">
    <source>
        <dbReference type="ARBA" id="ARBA00023163"/>
    </source>
</evidence>
<dbReference type="GO" id="GO:0006355">
    <property type="term" value="P:regulation of DNA-templated transcription"/>
    <property type="evidence" value="ECO:0007669"/>
    <property type="project" value="InterPro"/>
</dbReference>
<dbReference type="AlphaFoldDB" id="A0A438FXH3"/>
<proteinExistence type="predicted"/>
<dbReference type="GO" id="GO:0003677">
    <property type="term" value="F:DNA binding"/>
    <property type="evidence" value="ECO:0007669"/>
    <property type="project" value="UniProtKB-KW"/>
</dbReference>
<protein>
    <submittedName>
        <fullName evidence="7">Auxin response factor 6</fullName>
    </submittedName>
</protein>
<reference evidence="7 8" key="1">
    <citation type="journal article" date="2018" name="PLoS Genet.">
        <title>Population sequencing reveals clonal diversity and ancestral inbreeding in the grapevine cultivar Chardonnay.</title>
        <authorList>
            <person name="Roach M.J."/>
            <person name="Johnson D.L."/>
            <person name="Bohlmann J."/>
            <person name="van Vuuren H.J."/>
            <person name="Jones S.J."/>
            <person name="Pretorius I.S."/>
            <person name="Schmidt S.A."/>
            <person name="Borneman A.R."/>
        </authorList>
    </citation>
    <scope>NUCLEOTIDE SEQUENCE [LARGE SCALE GENOMIC DNA]</scope>
    <source>
        <strain evidence="8">cv. Chardonnay</strain>
        <tissue evidence="7">Leaf</tissue>
    </source>
</reference>
<dbReference type="Gene3D" id="2.40.330.10">
    <property type="entry name" value="DNA-binding pseudobarrel domain"/>
    <property type="match status" value="1"/>
</dbReference>
<evidence type="ECO:0000256" key="2">
    <source>
        <dbReference type="ARBA" id="ARBA00023015"/>
    </source>
</evidence>
<evidence type="ECO:0000313" key="8">
    <source>
        <dbReference type="Proteomes" id="UP000288805"/>
    </source>
</evidence>
<organism evidence="7 8">
    <name type="scientific">Vitis vinifera</name>
    <name type="common">Grape</name>
    <dbReference type="NCBI Taxonomy" id="29760"/>
    <lineage>
        <taxon>Eukaryota</taxon>
        <taxon>Viridiplantae</taxon>
        <taxon>Streptophyta</taxon>
        <taxon>Embryophyta</taxon>
        <taxon>Tracheophyta</taxon>
        <taxon>Spermatophyta</taxon>
        <taxon>Magnoliopsida</taxon>
        <taxon>eudicotyledons</taxon>
        <taxon>Gunneridae</taxon>
        <taxon>Pentapetalae</taxon>
        <taxon>rosids</taxon>
        <taxon>Vitales</taxon>
        <taxon>Vitaceae</taxon>
        <taxon>Viteae</taxon>
        <taxon>Vitis</taxon>
    </lineage>
</organism>
<accession>A0A438FXH3</accession>
<evidence type="ECO:0000256" key="3">
    <source>
        <dbReference type="ARBA" id="ARBA00023125"/>
    </source>
</evidence>
<dbReference type="EMBL" id="QGNW01000713">
    <property type="protein sequence ID" value="RVW64660.1"/>
    <property type="molecule type" value="Genomic_DNA"/>
</dbReference>
<keyword evidence="2" id="KW-0805">Transcription regulation</keyword>
<dbReference type="InterPro" id="IPR003340">
    <property type="entry name" value="B3_DNA-bd"/>
</dbReference>
<keyword evidence="4" id="KW-0804">Transcription</keyword>
<dbReference type="SUPFAM" id="SSF101936">
    <property type="entry name" value="DNA-binding pseudobarrel domain"/>
    <property type="match status" value="1"/>
</dbReference>
<evidence type="ECO:0000259" key="6">
    <source>
        <dbReference type="Pfam" id="PF02362"/>
    </source>
</evidence>
<keyword evidence="5" id="KW-0539">Nucleus</keyword>
<dbReference type="Proteomes" id="UP000288805">
    <property type="component" value="Unassembled WGS sequence"/>
</dbReference>
<keyword evidence="3" id="KW-0238">DNA-binding</keyword>
<evidence type="ECO:0000256" key="5">
    <source>
        <dbReference type="ARBA" id="ARBA00023242"/>
    </source>
</evidence>
<dbReference type="Pfam" id="PF02362">
    <property type="entry name" value="B3"/>
    <property type="match status" value="1"/>
</dbReference>
<evidence type="ECO:0000256" key="1">
    <source>
        <dbReference type="ARBA" id="ARBA00004123"/>
    </source>
</evidence>
<name>A0A438FXH3_VITVI</name>
<feature type="domain" description="TF-B3" evidence="6">
    <location>
        <begin position="31"/>
        <end position="88"/>
    </location>
</feature>
<dbReference type="PANTHER" id="PTHR31384:SF115">
    <property type="entry name" value="AUXIN RESPONSE FACTOR 6"/>
    <property type="match status" value="1"/>
</dbReference>
<sequence>MTLQPLSPQEQKDAYLPAELGVPSKQPSNYFCKTLIASDTSTHGGFSVPRRAAEKVFPPLDFSQQPPAQELIARDLHDNEWKFRHIFRG</sequence>
<dbReference type="InterPro" id="IPR044835">
    <property type="entry name" value="ARF_plant"/>
</dbReference>
<dbReference type="InterPro" id="IPR015300">
    <property type="entry name" value="DNA-bd_pseudobarrel_sf"/>
</dbReference>
<comment type="subcellular location">
    <subcellularLocation>
        <location evidence="1">Nucleus</location>
    </subcellularLocation>
</comment>
<dbReference type="PANTHER" id="PTHR31384">
    <property type="entry name" value="AUXIN RESPONSE FACTOR 4-RELATED"/>
    <property type="match status" value="1"/>
</dbReference>
<gene>
    <name evidence="7" type="primary">ARF6_5</name>
    <name evidence="7" type="ORF">CK203_065617</name>
</gene>
<comment type="caution">
    <text evidence="7">The sequence shown here is derived from an EMBL/GenBank/DDBJ whole genome shotgun (WGS) entry which is preliminary data.</text>
</comment>
<dbReference type="GO" id="GO:0009725">
    <property type="term" value="P:response to hormone"/>
    <property type="evidence" value="ECO:0007669"/>
    <property type="project" value="InterPro"/>
</dbReference>
<evidence type="ECO:0000313" key="7">
    <source>
        <dbReference type="EMBL" id="RVW64660.1"/>
    </source>
</evidence>